<dbReference type="EC" id="2.3.1.48" evidence="2"/>
<dbReference type="PANTHER" id="PTHR31571:SF2">
    <property type="entry name" value="HISTONE ACETYLTRANSFERASE RTT109"/>
    <property type="match status" value="1"/>
</dbReference>
<feature type="compositionally biased region" description="Basic and acidic residues" evidence="10">
    <location>
        <begin position="372"/>
        <end position="393"/>
    </location>
</feature>
<dbReference type="InterPro" id="IPR051236">
    <property type="entry name" value="HAT_RTT109-like"/>
</dbReference>
<gene>
    <name evidence="11" type="ORF">CALCODRAFT_498235</name>
</gene>
<keyword evidence="12" id="KW-1185">Reference proteome</keyword>
<evidence type="ECO:0000313" key="11">
    <source>
        <dbReference type="EMBL" id="KZT55761.1"/>
    </source>
</evidence>
<dbReference type="AlphaFoldDB" id="A0A165EY23"/>
<dbReference type="PANTHER" id="PTHR31571">
    <property type="entry name" value="ALTERED INHERITANCE OF MITOCHONDRIA PROTEIN 6"/>
    <property type="match status" value="1"/>
</dbReference>
<dbReference type="Pfam" id="PF08214">
    <property type="entry name" value="HAT_KAT11"/>
    <property type="match status" value="1"/>
</dbReference>
<feature type="region of interest" description="Disordered" evidence="10">
    <location>
        <begin position="433"/>
        <end position="491"/>
    </location>
</feature>
<evidence type="ECO:0000313" key="12">
    <source>
        <dbReference type="Proteomes" id="UP000076842"/>
    </source>
</evidence>
<dbReference type="GO" id="GO:0006974">
    <property type="term" value="P:DNA damage response"/>
    <property type="evidence" value="ECO:0007669"/>
    <property type="project" value="UniProtKB-KW"/>
</dbReference>
<keyword evidence="6" id="KW-0805">Transcription regulation</keyword>
<dbReference type="GO" id="GO:0005634">
    <property type="term" value="C:nucleus"/>
    <property type="evidence" value="ECO:0007669"/>
    <property type="project" value="UniProtKB-SubCell"/>
</dbReference>
<evidence type="ECO:0000256" key="8">
    <source>
        <dbReference type="ARBA" id="ARBA00023242"/>
    </source>
</evidence>
<accession>A0A165EY23</accession>
<feature type="compositionally biased region" description="Basic residues" evidence="10">
    <location>
        <begin position="620"/>
        <end position="631"/>
    </location>
</feature>
<reference evidence="11 12" key="1">
    <citation type="journal article" date="2016" name="Mol. Biol. Evol.">
        <title>Comparative Genomics of Early-Diverging Mushroom-Forming Fungi Provides Insights into the Origins of Lignocellulose Decay Capabilities.</title>
        <authorList>
            <person name="Nagy L.G."/>
            <person name="Riley R."/>
            <person name="Tritt A."/>
            <person name="Adam C."/>
            <person name="Daum C."/>
            <person name="Floudas D."/>
            <person name="Sun H."/>
            <person name="Yadav J.S."/>
            <person name="Pangilinan J."/>
            <person name="Larsson K.H."/>
            <person name="Matsuura K."/>
            <person name="Barry K."/>
            <person name="Labutti K."/>
            <person name="Kuo R."/>
            <person name="Ohm R.A."/>
            <person name="Bhattacharya S.S."/>
            <person name="Shirouzu T."/>
            <person name="Yoshinaga Y."/>
            <person name="Martin F.M."/>
            <person name="Grigoriev I.V."/>
            <person name="Hibbett D.S."/>
        </authorList>
    </citation>
    <scope>NUCLEOTIDE SEQUENCE [LARGE SCALE GENOMIC DNA]</scope>
    <source>
        <strain evidence="11 12">HHB12733</strain>
    </source>
</reference>
<feature type="region of interest" description="Disordered" evidence="10">
    <location>
        <begin position="322"/>
        <end position="393"/>
    </location>
</feature>
<evidence type="ECO:0000256" key="3">
    <source>
        <dbReference type="ARBA" id="ARBA00022679"/>
    </source>
</evidence>
<evidence type="ECO:0000256" key="4">
    <source>
        <dbReference type="ARBA" id="ARBA00022763"/>
    </source>
</evidence>
<dbReference type="InterPro" id="IPR013178">
    <property type="entry name" value="Histone_AcTrfase_Rtt109/CBP"/>
</dbReference>
<keyword evidence="4" id="KW-0227">DNA damage</keyword>
<comment type="catalytic activity">
    <reaction evidence="9">
        <text>L-lysyl-[histone] + acetyl-CoA = N(6)-acetyl-L-lysyl-[histone] + CoA + H(+)</text>
        <dbReference type="Rhea" id="RHEA:21992"/>
        <dbReference type="Rhea" id="RHEA-COMP:9845"/>
        <dbReference type="Rhea" id="RHEA-COMP:11338"/>
        <dbReference type="ChEBI" id="CHEBI:15378"/>
        <dbReference type="ChEBI" id="CHEBI:29969"/>
        <dbReference type="ChEBI" id="CHEBI:57287"/>
        <dbReference type="ChEBI" id="CHEBI:57288"/>
        <dbReference type="ChEBI" id="CHEBI:61930"/>
        <dbReference type="EC" id="2.3.1.48"/>
    </reaction>
    <physiologicalReaction direction="left-to-right" evidence="9">
        <dbReference type="Rhea" id="RHEA:21993"/>
    </physiologicalReaction>
</comment>
<feature type="region of interest" description="Disordered" evidence="10">
    <location>
        <begin position="196"/>
        <end position="221"/>
    </location>
</feature>
<proteinExistence type="predicted"/>
<keyword evidence="3" id="KW-0808">Transferase</keyword>
<evidence type="ECO:0000256" key="2">
    <source>
        <dbReference type="ARBA" id="ARBA00013184"/>
    </source>
</evidence>
<dbReference type="GO" id="GO:0006355">
    <property type="term" value="P:regulation of DNA-templated transcription"/>
    <property type="evidence" value="ECO:0007669"/>
    <property type="project" value="InterPro"/>
</dbReference>
<dbReference type="STRING" id="1353952.A0A165EY23"/>
<dbReference type="PROSITE" id="PS51728">
    <property type="entry name" value="RTT109_HAT"/>
    <property type="match status" value="1"/>
</dbReference>
<dbReference type="OrthoDB" id="3361892at2759"/>
<name>A0A165EY23_9BASI</name>
<keyword evidence="8" id="KW-0539">Nucleus</keyword>
<evidence type="ECO:0000256" key="5">
    <source>
        <dbReference type="ARBA" id="ARBA00022990"/>
    </source>
</evidence>
<feature type="region of interest" description="Disordered" evidence="10">
    <location>
        <begin position="599"/>
        <end position="631"/>
    </location>
</feature>
<evidence type="ECO:0000256" key="10">
    <source>
        <dbReference type="SAM" id="MobiDB-lite"/>
    </source>
</evidence>
<sequence length="631" mass="66458">MPLPAPLRALQPLPLRTHILDGLSLLPGSRELHLVVLVTPPRRHAALFPYARPRVRGWVQDVLLLVFERGQQQQHKACTVALSATLYLLPTTASAILYISKLDTSGLSPSSLPSPAPLLAHALLTHLALPAHRPAPTLWIHIFARAQGQYLFPNSSENGVKRVLGDQRLCAWWKHILDRVVAAVLPHPTALPLEANGAALNGHAPPQPSTSATQEETAAVHTPAAADEYGAFYLLPGYSALEAARLLSRTSRPLPSDPAPAPAPPPIHWTYGHPYSPSRLSARVPPPAGLGYAQGIAGLIPSFEDDPKTRFVQELASDVDPLAAVPRKRPTGTGSLKSGPASPRKRQRTEEGDAPPSRGSSQRADSDQNVPDGKDSKEPKSKAVHEPGAEEKALARTGVDEFWELVPHRQECSTGAVTAFFVLVFPPPPDTGAAAPVLSEPGARSTGPSGPLEPDSHAAKPLNSTHPQPQPQAQQQQQKPDDPTAPAPLAGQVSPAVLGRVCTALLDLDFGSVERGYRASAVLDELVRVLCASVGGGGGPATGATAGTGVVQGDEGAERVLGEGEGEGAGGGVVPDRGEAEAEDMYSKYISASITLHNPLPPRRATEPPVQPPVVNVLQVKKKRRPAPGTG</sequence>
<evidence type="ECO:0000256" key="1">
    <source>
        <dbReference type="ARBA" id="ARBA00004123"/>
    </source>
</evidence>
<feature type="compositionally biased region" description="Polar residues" evidence="10">
    <location>
        <begin position="358"/>
        <end position="369"/>
    </location>
</feature>
<evidence type="ECO:0000256" key="7">
    <source>
        <dbReference type="ARBA" id="ARBA00023163"/>
    </source>
</evidence>
<keyword evidence="7" id="KW-0804">Transcription</keyword>
<organism evidence="11 12">
    <name type="scientific">Calocera cornea HHB12733</name>
    <dbReference type="NCBI Taxonomy" id="1353952"/>
    <lineage>
        <taxon>Eukaryota</taxon>
        <taxon>Fungi</taxon>
        <taxon>Dikarya</taxon>
        <taxon>Basidiomycota</taxon>
        <taxon>Agaricomycotina</taxon>
        <taxon>Dacrymycetes</taxon>
        <taxon>Dacrymycetales</taxon>
        <taxon>Dacrymycetaceae</taxon>
        <taxon>Calocera</taxon>
    </lineage>
</organism>
<comment type="subcellular location">
    <subcellularLocation>
        <location evidence="1">Nucleus</location>
    </subcellularLocation>
</comment>
<dbReference type="SMART" id="SM01250">
    <property type="entry name" value="KAT11"/>
    <property type="match status" value="1"/>
</dbReference>
<dbReference type="EMBL" id="KV423989">
    <property type="protein sequence ID" value="KZT55761.1"/>
    <property type="molecule type" value="Genomic_DNA"/>
</dbReference>
<dbReference type="InParanoid" id="A0A165EY23"/>
<evidence type="ECO:0000256" key="9">
    <source>
        <dbReference type="ARBA" id="ARBA00048940"/>
    </source>
</evidence>
<keyword evidence="5" id="KW-0007">Acetylation</keyword>
<protein>
    <recommendedName>
        <fullName evidence="2">histone acetyltransferase</fullName>
        <ecNumber evidence="2">2.3.1.48</ecNumber>
    </recommendedName>
</protein>
<dbReference type="GO" id="GO:0032931">
    <property type="term" value="F:histone H3K56 acetyltransferase activity"/>
    <property type="evidence" value="ECO:0007669"/>
    <property type="project" value="TreeGrafter"/>
</dbReference>
<dbReference type="InterPro" id="IPR016849">
    <property type="entry name" value="Rtt109"/>
</dbReference>
<dbReference type="Proteomes" id="UP000076842">
    <property type="component" value="Unassembled WGS sequence"/>
</dbReference>
<evidence type="ECO:0000256" key="6">
    <source>
        <dbReference type="ARBA" id="ARBA00023015"/>
    </source>
</evidence>